<sequence length="46" mass="5171">MPQYVLNLLLAILIDAVTAIVTYLEGLLMSILNSANEPWANHREFV</sequence>
<keyword evidence="1" id="KW-1133">Transmembrane helix</keyword>
<keyword evidence="1" id="KW-0472">Membrane</keyword>
<evidence type="ECO:0000256" key="1">
    <source>
        <dbReference type="SAM" id="Phobius"/>
    </source>
</evidence>
<gene>
    <name evidence="2" type="ORF">PCA31118_03936</name>
</gene>
<evidence type="ECO:0000313" key="2">
    <source>
        <dbReference type="EMBL" id="VVE71653.1"/>
    </source>
</evidence>
<dbReference type="EMBL" id="CABPSQ010000008">
    <property type="protein sequence ID" value="VVE71653.1"/>
    <property type="molecule type" value="Genomic_DNA"/>
</dbReference>
<dbReference type="AlphaFoldDB" id="A0A5E5AGN0"/>
<proteinExistence type="predicted"/>
<dbReference type="RefSeq" id="WP_174990536.1">
    <property type="nucleotide sequence ID" value="NZ_CABPSQ010000008.1"/>
</dbReference>
<keyword evidence="1" id="KW-0812">Transmembrane</keyword>
<evidence type="ECO:0000313" key="3">
    <source>
        <dbReference type="Proteomes" id="UP000414136"/>
    </source>
</evidence>
<dbReference type="Proteomes" id="UP000414136">
    <property type="component" value="Unassembled WGS sequence"/>
</dbReference>
<organism evidence="2 3">
    <name type="scientific">Pandoraea captiosa</name>
    <dbReference type="NCBI Taxonomy" id="2508302"/>
    <lineage>
        <taxon>Bacteria</taxon>
        <taxon>Pseudomonadati</taxon>
        <taxon>Pseudomonadota</taxon>
        <taxon>Betaproteobacteria</taxon>
        <taxon>Burkholderiales</taxon>
        <taxon>Burkholderiaceae</taxon>
        <taxon>Pandoraea</taxon>
    </lineage>
</organism>
<reference evidence="2 3" key="1">
    <citation type="submission" date="2019-08" db="EMBL/GenBank/DDBJ databases">
        <authorList>
            <person name="Peeters C."/>
        </authorList>
    </citation>
    <scope>NUCLEOTIDE SEQUENCE [LARGE SCALE GENOMIC DNA]</scope>
    <source>
        <strain evidence="2 3">LMG 31118</strain>
    </source>
</reference>
<name>A0A5E5AGN0_9BURK</name>
<accession>A0A5E5AGN0</accession>
<protein>
    <submittedName>
        <fullName evidence="2">Uncharacterized protein</fullName>
    </submittedName>
</protein>
<keyword evidence="3" id="KW-1185">Reference proteome</keyword>
<feature type="transmembrane region" description="Helical" evidence="1">
    <location>
        <begin position="6"/>
        <end position="24"/>
    </location>
</feature>